<organism evidence="1">
    <name type="scientific">marine sediment metagenome</name>
    <dbReference type="NCBI Taxonomy" id="412755"/>
    <lineage>
        <taxon>unclassified sequences</taxon>
        <taxon>metagenomes</taxon>
        <taxon>ecological metagenomes</taxon>
    </lineage>
</organism>
<accession>X0YTI5</accession>
<dbReference type="AlphaFoldDB" id="X0YTI5"/>
<protein>
    <recommendedName>
        <fullName evidence="2">YkgJ family cysteine cluster protein</fullName>
    </recommendedName>
</protein>
<gene>
    <name evidence="1" type="ORF">S01H1_79314</name>
</gene>
<dbReference type="InterPro" id="IPR005358">
    <property type="entry name" value="Puta_zinc/iron-chelating_dom"/>
</dbReference>
<comment type="caution">
    <text evidence="1">The sequence shown here is derived from an EMBL/GenBank/DDBJ whole genome shotgun (WGS) entry which is preliminary data.</text>
</comment>
<proteinExistence type="predicted"/>
<evidence type="ECO:0000313" key="1">
    <source>
        <dbReference type="EMBL" id="GAG51658.1"/>
    </source>
</evidence>
<reference evidence="1" key="1">
    <citation type="journal article" date="2014" name="Front. Microbiol.">
        <title>High frequency of phylogenetically diverse reductive dehalogenase-homologous genes in deep subseafloor sedimentary metagenomes.</title>
        <authorList>
            <person name="Kawai M."/>
            <person name="Futagami T."/>
            <person name="Toyoda A."/>
            <person name="Takaki Y."/>
            <person name="Nishi S."/>
            <person name="Hori S."/>
            <person name="Arai W."/>
            <person name="Tsubouchi T."/>
            <person name="Morono Y."/>
            <person name="Uchiyama I."/>
            <person name="Ito T."/>
            <person name="Fujiyama A."/>
            <person name="Inagaki F."/>
            <person name="Takami H."/>
        </authorList>
    </citation>
    <scope>NUCLEOTIDE SEQUENCE</scope>
    <source>
        <strain evidence="1">Expedition CK06-06</strain>
    </source>
</reference>
<name>X0YTI5_9ZZZZ</name>
<evidence type="ECO:0008006" key="2">
    <source>
        <dbReference type="Google" id="ProtNLM"/>
    </source>
</evidence>
<dbReference type="EMBL" id="BARS01053454">
    <property type="protein sequence ID" value="GAG51658.1"/>
    <property type="molecule type" value="Genomic_DNA"/>
</dbReference>
<dbReference type="Pfam" id="PF03692">
    <property type="entry name" value="CxxCxxCC"/>
    <property type="match status" value="1"/>
</dbReference>
<sequence length="171" mass="20278">RISSPIFPTGATASATEMISNCEMHHRQGERVMPKNSTTDTDQRDICRTICKARCCRYVTIQIKAPKAKADFDELSWFLAHENISVYFEGRRWHVELHTRCKHLNGNNLCSIYETRPLVCRSYDVEACEYPARPKHDLQFDTQEEFDRWWAGKRERERRRRRRRAKAARSD</sequence>
<feature type="non-terminal residue" evidence="1">
    <location>
        <position position="1"/>
    </location>
</feature>